<evidence type="ECO:0000256" key="2">
    <source>
        <dbReference type="SAM" id="Coils"/>
    </source>
</evidence>
<gene>
    <name evidence="3" type="ORF">MAR_028371</name>
</gene>
<feature type="coiled-coil region" evidence="2">
    <location>
        <begin position="132"/>
        <end position="159"/>
    </location>
</feature>
<accession>A0ABY7DFC1</accession>
<dbReference type="InterPro" id="IPR022894">
    <property type="entry name" value="Oligoribonuclease"/>
</dbReference>
<keyword evidence="2" id="KW-0175">Coiled coil</keyword>
<feature type="non-terminal residue" evidence="3">
    <location>
        <position position="279"/>
    </location>
</feature>
<evidence type="ECO:0000313" key="3">
    <source>
        <dbReference type="EMBL" id="WAQ95681.1"/>
    </source>
</evidence>
<name>A0ABY7DFC1_MYAAR</name>
<keyword evidence="4" id="KW-1185">Reference proteome</keyword>
<dbReference type="Proteomes" id="UP001164746">
    <property type="component" value="Chromosome 2"/>
</dbReference>
<dbReference type="EMBL" id="CP111013">
    <property type="protein sequence ID" value="WAQ95681.1"/>
    <property type="molecule type" value="Genomic_DNA"/>
</dbReference>
<dbReference type="InterPro" id="IPR042567">
    <property type="entry name" value="SPIN/Ssty_sf"/>
</dbReference>
<keyword evidence="1" id="KW-0540">Nuclease</keyword>
<dbReference type="PANTHER" id="PTHR11046">
    <property type="entry name" value="OLIGORIBONUCLEASE, MITOCHONDRIAL"/>
    <property type="match status" value="1"/>
</dbReference>
<organism evidence="3 4">
    <name type="scientific">Mya arenaria</name>
    <name type="common">Soft-shell clam</name>
    <dbReference type="NCBI Taxonomy" id="6604"/>
    <lineage>
        <taxon>Eukaryota</taxon>
        <taxon>Metazoa</taxon>
        <taxon>Spiralia</taxon>
        <taxon>Lophotrochozoa</taxon>
        <taxon>Mollusca</taxon>
        <taxon>Bivalvia</taxon>
        <taxon>Autobranchia</taxon>
        <taxon>Heteroconchia</taxon>
        <taxon>Euheterodonta</taxon>
        <taxon>Imparidentia</taxon>
        <taxon>Neoheterodontei</taxon>
        <taxon>Myida</taxon>
        <taxon>Myoidea</taxon>
        <taxon>Myidae</taxon>
        <taxon>Mya</taxon>
    </lineage>
</organism>
<evidence type="ECO:0000256" key="1">
    <source>
        <dbReference type="ARBA" id="ARBA00022722"/>
    </source>
</evidence>
<protein>
    <submittedName>
        <fullName evidence="3">Uncharacterized protein</fullName>
    </submittedName>
</protein>
<dbReference type="Gene3D" id="2.80.10.70">
    <property type="entry name" value="Spindlin/Ssty"/>
    <property type="match status" value="1"/>
</dbReference>
<sequence length="279" mass="32971">MNARYLTLLKYLEDITLNLDNFISGAFAILIQRQYGDHLPGGKHEELNEIETASVDKHNKFPERVFSYVDHILSSKPNISTLTMESHVTFSLNKTSAWLSKQDNADEIIKQRRREVHNEKKKFKQREESIRAKRLEKQSEQFRKKEELERKRVDKLEKETNDMTFYGLWQGEGQMNEALGKIKIKTEQEEALRVQLRFRKNIFNKKCDEKVYSFSKLIDNKRVLLSVDELKRNVLTLINKAANFPSPEQTHLLVGKNIDHRFLEEDGREKWYTGRVISQ</sequence>
<keyword evidence="1" id="KW-0378">Hydrolase</keyword>
<evidence type="ECO:0000313" key="4">
    <source>
        <dbReference type="Proteomes" id="UP001164746"/>
    </source>
</evidence>
<dbReference type="PANTHER" id="PTHR11046:SF25">
    <property type="match status" value="1"/>
</dbReference>
<reference evidence="3" key="1">
    <citation type="submission" date="2022-11" db="EMBL/GenBank/DDBJ databases">
        <title>Centuries of genome instability and evolution in soft-shell clam transmissible cancer (bioRxiv).</title>
        <authorList>
            <person name="Hart S.F.M."/>
            <person name="Yonemitsu M.A."/>
            <person name="Giersch R.M."/>
            <person name="Beal B.F."/>
            <person name="Arriagada G."/>
            <person name="Davis B.W."/>
            <person name="Ostrander E.A."/>
            <person name="Goff S.P."/>
            <person name="Metzger M.J."/>
        </authorList>
    </citation>
    <scope>NUCLEOTIDE SEQUENCE</scope>
    <source>
        <strain evidence="3">MELC-2E11</strain>
        <tissue evidence="3">Siphon/mantle</tissue>
    </source>
</reference>
<proteinExistence type="predicted"/>